<feature type="compositionally biased region" description="Polar residues" evidence="6">
    <location>
        <begin position="251"/>
        <end position="269"/>
    </location>
</feature>
<comment type="similarity">
    <text evidence="2">Belongs to the YSP2 family.</text>
</comment>
<evidence type="ECO:0000313" key="10">
    <source>
        <dbReference type="Proteomes" id="UP000094455"/>
    </source>
</evidence>
<dbReference type="GO" id="GO:0005886">
    <property type="term" value="C:plasma membrane"/>
    <property type="evidence" value="ECO:0007669"/>
    <property type="project" value="TreeGrafter"/>
</dbReference>
<accession>A0A1E3NH56</accession>
<keyword evidence="4 7" id="KW-1133">Transmembrane helix</keyword>
<dbReference type="Proteomes" id="UP000094455">
    <property type="component" value="Unassembled WGS sequence"/>
</dbReference>
<feature type="region of interest" description="Disordered" evidence="6">
    <location>
        <begin position="71"/>
        <end position="126"/>
    </location>
</feature>
<evidence type="ECO:0000256" key="2">
    <source>
        <dbReference type="ARBA" id="ARBA00006582"/>
    </source>
</evidence>
<dbReference type="GO" id="GO:0140268">
    <property type="term" value="C:endoplasmic reticulum-plasma membrane contact site"/>
    <property type="evidence" value="ECO:0007669"/>
    <property type="project" value="TreeGrafter"/>
</dbReference>
<evidence type="ECO:0000256" key="4">
    <source>
        <dbReference type="ARBA" id="ARBA00022989"/>
    </source>
</evidence>
<dbReference type="InterPro" id="IPR011993">
    <property type="entry name" value="PH-like_dom_sf"/>
</dbReference>
<dbReference type="RefSeq" id="XP_019016580.1">
    <property type="nucleotide sequence ID" value="XM_019164714.1"/>
</dbReference>
<dbReference type="SMART" id="SM00568">
    <property type="entry name" value="GRAM"/>
    <property type="match status" value="1"/>
</dbReference>
<reference evidence="9 10" key="1">
    <citation type="journal article" date="2016" name="Proc. Natl. Acad. Sci. U.S.A.">
        <title>Comparative genomics of biotechnologically important yeasts.</title>
        <authorList>
            <person name="Riley R."/>
            <person name="Haridas S."/>
            <person name="Wolfe K.H."/>
            <person name="Lopes M.R."/>
            <person name="Hittinger C.T."/>
            <person name="Goeker M."/>
            <person name="Salamov A.A."/>
            <person name="Wisecaver J.H."/>
            <person name="Long T.M."/>
            <person name="Calvey C.H."/>
            <person name="Aerts A.L."/>
            <person name="Barry K.W."/>
            <person name="Choi C."/>
            <person name="Clum A."/>
            <person name="Coughlan A.Y."/>
            <person name="Deshpande S."/>
            <person name="Douglass A.P."/>
            <person name="Hanson S.J."/>
            <person name="Klenk H.-P."/>
            <person name="LaButti K.M."/>
            <person name="Lapidus A."/>
            <person name="Lindquist E.A."/>
            <person name="Lipzen A.M."/>
            <person name="Meier-Kolthoff J.P."/>
            <person name="Ohm R.A."/>
            <person name="Otillar R.P."/>
            <person name="Pangilinan J.L."/>
            <person name="Peng Y."/>
            <person name="Rokas A."/>
            <person name="Rosa C.A."/>
            <person name="Scheuner C."/>
            <person name="Sibirny A.A."/>
            <person name="Slot J.C."/>
            <person name="Stielow J.B."/>
            <person name="Sun H."/>
            <person name="Kurtzman C.P."/>
            <person name="Blackwell M."/>
            <person name="Grigoriev I.V."/>
            <person name="Jeffries T.W."/>
        </authorList>
    </citation>
    <scope>NUCLEOTIDE SEQUENCE [LARGE SCALE GENOMIC DNA]</scope>
    <source>
        <strain evidence="9 10">NRRL Y-2026</strain>
    </source>
</reference>
<feature type="compositionally biased region" description="Polar residues" evidence="6">
    <location>
        <begin position="464"/>
        <end position="481"/>
    </location>
</feature>
<name>A0A1E3NH56_9ASCO</name>
<keyword evidence="3 7" id="KW-0812">Transmembrane</keyword>
<organism evidence="9 10">
    <name type="scientific">Pichia membranifaciens NRRL Y-2026</name>
    <dbReference type="NCBI Taxonomy" id="763406"/>
    <lineage>
        <taxon>Eukaryota</taxon>
        <taxon>Fungi</taxon>
        <taxon>Dikarya</taxon>
        <taxon>Ascomycota</taxon>
        <taxon>Saccharomycotina</taxon>
        <taxon>Pichiomycetes</taxon>
        <taxon>Pichiales</taxon>
        <taxon>Pichiaceae</taxon>
        <taxon>Pichia</taxon>
    </lineage>
</organism>
<dbReference type="Gene3D" id="2.30.29.30">
    <property type="entry name" value="Pleckstrin-homology domain (PH domain)/Phosphotyrosine-binding domain (PTB)"/>
    <property type="match status" value="1"/>
</dbReference>
<dbReference type="AlphaFoldDB" id="A0A1E3NH56"/>
<dbReference type="EMBL" id="KV454005">
    <property type="protein sequence ID" value="ODQ45467.1"/>
    <property type="molecule type" value="Genomic_DNA"/>
</dbReference>
<dbReference type="PROSITE" id="PS51778">
    <property type="entry name" value="VAST"/>
    <property type="match status" value="1"/>
</dbReference>
<dbReference type="GeneID" id="30181401"/>
<dbReference type="GO" id="GO:0120015">
    <property type="term" value="F:sterol transfer activity"/>
    <property type="evidence" value="ECO:0007669"/>
    <property type="project" value="TreeGrafter"/>
</dbReference>
<keyword evidence="5 7" id="KW-0472">Membrane</keyword>
<feature type="region of interest" description="Disordered" evidence="6">
    <location>
        <begin position="191"/>
        <end position="278"/>
    </location>
</feature>
<gene>
    <name evidence="9" type="ORF">PICMEDRAFT_74226</name>
</gene>
<protein>
    <recommendedName>
        <fullName evidence="8">VASt domain-containing protein</fullName>
    </recommendedName>
</protein>
<dbReference type="GO" id="GO:0032541">
    <property type="term" value="C:cortical endoplasmic reticulum"/>
    <property type="evidence" value="ECO:0007669"/>
    <property type="project" value="TreeGrafter"/>
</dbReference>
<dbReference type="GO" id="GO:0005789">
    <property type="term" value="C:endoplasmic reticulum membrane"/>
    <property type="evidence" value="ECO:0007669"/>
    <property type="project" value="TreeGrafter"/>
</dbReference>
<feature type="transmembrane region" description="Helical" evidence="7">
    <location>
        <begin position="789"/>
        <end position="808"/>
    </location>
</feature>
<dbReference type="InterPro" id="IPR031968">
    <property type="entry name" value="VASt"/>
</dbReference>
<evidence type="ECO:0000256" key="5">
    <source>
        <dbReference type="ARBA" id="ARBA00023136"/>
    </source>
</evidence>
<dbReference type="InterPro" id="IPR004182">
    <property type="entry name" value="GRAM"/>
</dbReference>
<dbReference type="PANTHER" id="PTHR23319:SF4">
    <property type="entry name" value="GRAM DOMAIN CONTAINING 1B, ISOFORM E"/>
    <property type="match status" value="1"/>
</dbReference>
<dbReference type="GO" id="GO:0032934">
    <property type="term" value="F:sterol binding"/>
    <property type="evidence" value="ECO:0007669"/>
    <property type="project" value="TreeGrafter"/>
</dbReference>
<feature type="domain" description="VASt" evidence="8">
    <location>
        <begin position="548"/>
        <end position="715"/>
    </location>
</feature>
<keyword evidence="10" id="KW-1185">Reference proteome</keyword>
<evidence type="ECO:0000256" key="3">
    <source>
        <dbReference type="ARBA" id="ARBA00022692"/>
    </source>
</evidence>
<evidence type="ECO:0000313" key="9">
    <source>
        <dbReference type="EMBL" id="ODQ45467.1"/>
    </source>
</evidence>
<dbReference type="InterPro" id="IPR051482">
    <property type="entry name" value="Cholesterol_transport"/>
</dbReference>
<sequence>MESYRRRKKSEIIPTLPDDDSQDIITTMPSLSMEDKGKSLPPLPGAAKIRNGMSHADSVIEMNSTASKSSISLNTPIKSTPVVSTTPTNVNSLDNFSSRKRSSEESSARSSGVELGSNLDLNEGGSEKENVSFFGSIEEGASSENAVMSSINKNIADYGDLRTQQIAEDLELSSSMPESSSALRLGEMENVDGAGSELGDGIKFENENGTQMLSYRRSRGKGKSKLNVETDLGSQNNSSSMFHSKSKSLSTPIIASGSKNDQSPSQLASTPVPGNGLTPVVATTPKIEVDYNLYVDEKYLDTQYRYASDRRDLEFHQLFTNVPKDDRLLDDFSCALSREILLQGRIYISEHYLCFNSSLLGWVTTMVISLDEIQKFERRSTVGLFPNGIIIETKEARHTFASFITRDQTLNFIETIWSKSISLSKKNNEKSRDFESVESKTSFENMHDKSVKPLSESDLYTIDGDSSSDNYNNTGKTGNTDRSTDDDEYESSVASVNDFDVANGINNNNMTKAESLARKKVKGNKKRPFPGPRRHLPSKHEFDQEKMKGTIVLDKELDLPLGLLYDIFFGKDITFHKNMMVMNDGLNFTDYSGFEKQGSERSFEYDKKLNYPIGPSSTRVYCTERLEHLDFDDYIEILNISKTPNVPSGSAFDCRTRYIVSWGEENRTRLVISFSLNWTGSSWFKSIIESSALSGQQKAADDVDKELLKLIPSKIIEFGLNEPVEETDAENEINENKVTKLLDNETSGKASVENIETVGSGTSGKTSISPDTVFPRTEVIKTPFGECPVSYVFTILMLISIFVLVMTLKISTDNDKIKIELQKQGILLKRISDQLKDFKNLERALG</sequence>
<dbReference type="OrthoDB" id="2162691at2759"/>
<feature type="region of interest" description="Disordered" evidence="6">
    <location>
        <begin position="504"/>
        <end position="538"/>
    </location>
</feature>
<dbReference type="PANTHER" id="PTHR23319">
    <property type="entry name" value="GRAM DOMAIN CONTAINING 1B, ISOFORM E"/>
    <property type="match status" value="1"/>
</dbReference>
<dbReference type="Pfam" id="PF16016">
    <property type="entry name" value="VASt"/>
    <property type="match status" value="1"/>
</dbReference>
<evidence type="ECO:0000259" key="8">
    <source>
        <dbReference type="PROSITE" id="PS51778"/>
    </source>
</evidence>
<dbReference type="CDD" id="cd13220">
    <property type="entry name" value="PH-GRAM_GRAMDC"/>
    <property type="match status" value="1"/>
</dbReference>
<feature type="region of interest" description="Disordered" evidence="6">
    <location>
        <begin position="430"/>
        <end position="490"/>
    </location>
</feature>
<feature type="compositionally biased region" description="Low complexity" evidence="6">
    <location>
        <begin position="79"/>
        <end position="92"/>
    </location>
</feature>
<dbReference type="GO" id="GO:0005739">
    <property type="term" value="C:mitochondrion"/>
    <property type="evidence" value="ECO:0007669"/>
    <property type="project" value="TreeGrafter"/>
</dbReference>
<feature type="compositionally biased region" description="Low complexity" evidence="6">
    <location>
        <begin position="234"/>
        <end position="250"/>
    </location>
</feature>
<evidence type="ECO:0000256" key="6">
    <source>
        <dbReference type="SAM" id="MobiDB-lite"/>
    </source>
</evidence>
<dbReference type="GO" id="GO:0032366">
    <property type="term" value="P:intracellular sterol transport"/>
    <property type="evidence" value="ECO:0007669"/>
    <property type="project" value="TreeGrafter"/>
</dbReference>
<proteinExistence type="inferred from homology"/>
<dbReference type="Pfam" id="PF02893">
    <property type="entry name" value="GRAM"/>
    <property type="match status" value="1"/>
</dbReference>
<evidence type="ECO:0000256" key="7">
    <source>
        <dbReference type="SAM" id="Phobius"/>
    </source>
</evidence>
<feature type="compositionally biased region" description="Basic residues" evidence="6">
    <location>
        <begin position="518"/>
        <end position="537"/>
    </location>
</feature>
<feature type="region of interest" description="Disordered" evidence="6">
    <location>
        <begin position="1"/>
        <end position="52"/>
    </location>
</feature>
<evidence type="ECO:0000256" key="1">
    <source>
        <dbReference type="ARBA" id="ARBA00004167"/>
    </source>
</evidence>
<dbReference type="STRING" id="763406.A0A1E3NH56"/>
<comment type="subcellular location">
    <subcellularLocation>
        <location evidence="1">Membrane</location>
        <topology evidence="1">Single-pass membrane protein</topology>
    </subcellularLocation>
</comment>